<feature type="non-terminal residue" evidence="1">
    <location>
        <position position="1"/>
    </location>
</feature>
<evidence type="ECO:0000313" key="2">
    <source>
        <dbReference type="Proteomes" id="UP000054007"/>
    </source>
</evidence>
<dbReference type="EMBL" id="KN881183">
    <property type="protein sequence ID" value="KIY60881.1"/>
    <property type="molecule type" value="Genomic_DNA"/>
</dbReference>
<protein>
    <submittedName>
        <fullName evidence="1">Uncharacterized protein</fullName>
    </submittedName>
</protein>
<proteinExistence type="predicted"/>
<dbReference type="AlphaFoldDB" id="A0A0D7AUB8"/>
<accession>A0A0D7AUB8</accession>
<gene>
    <name evidence="1" type="ORF">CYLTODRAFT_460334</name>
</gene>
<evidence type="ECO:0000313" key="1">
    <source>
        <dbReference type="EMBL" id="KIY60881.1"/>
    </source>
</evidence>
<reference evidence="1 2" key="1">
    <citation type="journal article" date="2015" name="Fungal Genet. Biol.">
        <title>Evolution of novel wood decay mechanisms in Agaricales revealed by the genome sequences of Fistulina hepatica and Cylindrobasidium torrendii.</title>
        <authorList>
            <person name="Floudas D."/>
            <person name="Held B.W."/>
            <person name="Riley R."/>
            <person name="Nagy L.G."/>
            <person name="Koehler G."/>
            <person name="Ransdell A.S."/>
            <person name="Younus H."/>
            <person name="Chow J."/>
            <person name="Chiniquy J."/>
            <person name="Lipzen A."/>
            <person name="Tritt A."/>
            <person name="Sun H."/>
            <person name="Haridas S."/>
            <person name="LaButti K."/>
            <person name="Ohm R.A."/>
            <person name="Kues U."/>
            <person name="Blanchette R.A."/>
            <person name="Grigoriev I.V."/>
            <person name="Minto R.E."/>
            <person name="Hibbett D.S."/>
        </authorList>
    </citation>
    <scope>NUCLEOTIDE SEQUENCE [LARGE SCALE GENOMIC DNA]</scope>
    <source>
        <strain evidence="1 2">FP15055 ss-10</strain>
    </source>
</reference>
<sequence length="159" mass="18139">TPHHLPETANNSAEEIANAIAPKTYDSQGRPKPRQVWNIKTPTSVTEERIRAARQAATKIVLILKLNDYQSLHLSREQVNFLQSYRKLYKRLEALDKLSGFELRLWYDFKGAYPAMCKPPFPDDPNAQANTEWEACAQSTLTAYVAARGRLPFSYVVRS</sequence>
<keyword evidence="2" id="KW-1185">Reference proteome</keyword>
<dbReference type="Proteomes" id="UP000054007">
    <property type="component" value="Unassembled WGS sequence"/>
</dbReference>
<name>A0A0D7AUB8_9AGAR</name>
<organism evidence="1 2">
    <name type="scientific">Cylindrobasidium torrendii FP15055 ss-10</name>
    <dbReference type="NCBI Taxonomy" id="1314674"/>
    <lineage>
        <taxon>Eukaryota</taxon>
        <taxon>Fungi</taxon>
        <taxon>Dikarya</taxon>
        <taxon>Basidiomycota</taxon>
        <taxon>Agaricomycotina</taxon>
        <taxon>Agaricomycetes</taxon>
        <taxon>Agaricomycetidae</taxon>
        <taxon>Agaricales</taxon>
        <taxon>Marasmiineae</taxon>
        <taxon>Physalacriaceae</taxon>
        <taxon>Cylindrobasidium</taxon>
    </lineage>
</organism>